<dbReference type="AlphaFoldDB" id="A0AAN6SBA9"/>
<dbReference type="EMBL" id="MU859485">
    <property type="protein sequence ID" value="KAK3946878.1"/>
    <property type="molecule type" value="Genomic_DNA"/>
</dbReference>
<sequence>FFDVVNTQPYTVVLIYNCHYIVEICKNAENFAATLRGQNLHPVSGLPNDVYGFDFDIGEWEKGLQQPSSHQDARRDESCPRSWKDTHSCPETDQKKPWRNDGEWFTIVKEPNIVMNELANKKDVNGNVISYSKIRYSCDEFPPATWYGGSGASYNNPAETRCAAISCNGNQGVKQIIKAEQDCKTYFYLFVYSPQNFPTTYL</sequence>
<name>A0AAN6SBA9_9PEZI</name>
<proteinExistence type="predicted"/>
<protein>
    <submittedName>
        <fullName evidence="2">Uncharacterized protein</fullName>
    </submittedName>
</protein>
<evidence type="ECO:0000313" key="3">
    <source>
        <dbReference type="Proteomes" id="UP001303222"/>
    </source>
</evidence>
<dbReference type="Proteomes" id="UP001303222">
    <property type="component" value="Unassembled WGS sequence"/>
</dbReference>
<reference evidence="2" key="2">
    <citation type="submission" date="2023-06" db="EMBL/GenBank/DDBJ databases">
        <authorList>
            <consortium name="Lawrence Berkeley National Laboratory"/>
            <person name="Mondo S.J."/>
            <person name="Hensen N."/>
            <person name="Bonometti L."/>
            <person name="Westerberg I."/>
            <person name="Brannstrom I.O."/>
            <person name="Guillou S."/>
            <person name="Cros-Aarteil S."/>
            <person name="Calhoun S."/>
            <person name="Haridas S."/>
            <person name="Kuo A."/>
            <person name="Pangilinan J."/>
            <person name="Riley R."/>
            <person name="Labutti K."/>
            <person name="Andreopoulos B."/>
            <person name="Lipzen A."/>
            <person name="Chen C."/>
            <person name="Yanf M."/>
            <person name="Daum C."/>
            <person name="Ng V."/>
            <person name="Clum A."/>
            <person name="Steindorff A."/>
            <person name="Ohm R."/>
            <person name="Martin F."/>
            <person name="Silar P."/>
            <person name="Natvig D."/>
            <person name="Lalanne C."/>
            <person name="Gautier V."/>
            <person name="Ament-Velasquez S.L."/>
            <person name="Kruys A."/>
            <person name="Hutchinson M.I."/>
            <person name="Powell A.J."/>
            <person name="Barry K."/>
            <person name="Miller A.N."/>
            <person name="Grigoriev I.V."/>
            <person name="Debuchy R."/>
            <person name="Gladieux P."/>
            <person name="Thoren M.H."/>
            <person name="Johannesson H."/>
        </authorList>
    </citation>
    <scope>NUCLEOTIDE SEQUENCE</scope>
    <source>
        <strain evidence="2">CBS 626.80</strain>
    </source>
</reference>
<organism evidence="2 3">
    <name type="scientific">Pseudoneurospora amorphoporcata</name>
    <dbReference type="NCBI Taxonomy" id="241081"/>
    <lineage>
        <taxon>Eukaryota</taxon>
        <taxon>Fungi</taxon>
        <taxon>Dikarya</taxon>
        <taxon>Ascomycota</taxon>
        <taxon>Pezizomycotina</taxon>
        <taxon>Sordariomycetes</taxon>
        <taxon>Sordariomycetidae</taxon>
        <taxon>Sordariales</taxon>
        <taxon>Sordariaceae</taxon>
        <taxon>Pseudoneurospora</taxon>
    </lineage>
</organism>
<evidence type="ECO:0000313" key="2">
    <source>
        <dbReference type="EMBL" id="KAK3946878.1"/>
    </source>
</evidence>
<keyword evidence="3" id="KW-1185">Reference proteome</keyword>
<gene>
    <name evidence="2" type="ORF">QBC32DRAFT_225327</name>
</gene>
<accession>A0AAN6SBA9</accession>
<feature type="non-terminal residue" evidence="2">
    <location>
        <position position="1"/>
    </location>
</feature>
<comment type="caution">
    <text evidence="2">The sequence shown here is derived from an EMBL/GenBank/DDBJ whole genome shotgun (WGS) entry which is preliminary data.</text>
</comment>
<feature type="compositionally biased region" description="Basic and acidic residues" evidence="1">
    <location>
        <begin position="71"/>
        <end position="95"/>
    </location>
</feature>
<reference evidence="2" key="1">
    <citation type="journal article" date="2023" name="Mol. Phylogenet. Evol.">
        <title>Genome-scale phylogeny and comparative genomics of the fungal order Sordariales.</title>
        <authorList>
            <person name="Hensen N."/>
            <person name="Bonometti L."/>
            <person name="Westerberg I."/>
            <person name="Brannstrom I.O."/>
            <person name="Guillou S."/>
            <person name="Cros-Aarteil S."/>
            <person name="Calhoun S."/>
            <person name="Haridas S."/>
            <person name="Kuo A."/>
            <person name="Mondo S."/>
            <person name="Pangilinan J."/>
            <person name="Riley R."/>
            <person name="LaButti K."/>
            <person name="Andreopoulos B."/>
            <person name="Lipzen A."/>
            <person name="Chen C."/>
            <person name="Yan M."/>
            <person name="Daum C."/>
            <person name="Ng V."/>
            <person name="Clum A."/>
            <person name="Steindorff A."/>
            <person name="Ohm R.A."/>
            <person name="Martin F."/>
            <person name="Silar P."/>
            <person name="Natvig D.O."/>
            <person name="Lalanne C."/>
            <person name="Gautier V."/>
            <person name="Ament-Velasquez S.L."/>
            <person name="Kruys A."/>
            <person name="Hutchinson M.I."/>
            <person name="Powell A.J."/>
            <person name="Barry K."/>
            <person name="Miller A.N."/>
            <person name="Grigoriev I.V."/>
            <person name="Debuchy R."/>
            <person name="Gladieux P."/>
            <person name="Hiltunen Thoren M."/>
            <person name="Johannesson H."/>
        </authorList>
    </citation>
    <scope>NUCLEOTIDE SEQUENCE</scope>
    <source>
        <strain evidence="2">CBS 626.80</strain>
    </source>
</reference>
<evidence type="ECO:0000256" key="1">
    <source>
        <dbReference type="SAM" id="MobiDB-lite"/>
    </source>
</evidence>
<feature type="region of interest" description="Disordered" evidence="1">
    <location>
        <begin position="64"/>
        <end position="95"/>
    </location>
</feature>